<dbReference type="EMBL" id="ML995484">
    <property type="protein sequence ID" value="KAF2142599.1"/>
    <property type="molecule type" value="Genomic_DNA"/>
</dbReference>
<name>A0A6A6BEK8_9PEZI</name>
<dbReference type="RefSeq" id="XP_033398311.1">
    <property type="nucleotide sequence ID" value="XM_033540405.1"/>
</dbReference>
<protein>
    <submittedName>
        <fullName evidence="2">Uncharacterized protein</fullName>
    </submittedName>
</protein>
<feature type="region of interest" description="Disordered" evidence="1">
    <location>
        <begin position="57"/>
        <end position="84"/>
    </location>
</feature>
<reference evidence="2" key="1">
    <citation type="journal article" date="2020" name="Stud. Mycol.">
        <title>101 Dothideomycetes genomes: a test case for predicting lifestyles and emergence of pathogens.</title>
        <authorList>
            <person name="Haridas S."/>
            <person name="Albert R."/>
            <person name="Binder M."/>
            <person name="Bloem J."/>
            <person name="Labutti K."/>
            <person name="Salamov A."/>
            <person name="Andreopoulos B."/>
            <person name="Baker S."/>
            <person name="Barry K."/>
            <person name="Bills G."/>
            <person name="Bluhm B."/>
            <person name="Cannon C."/>
            <person name="Castanera R."/>
            <person name="Culley D."/>
            <person name="Daum C."/>
            <person name="Ezra D."/>
            <person name="Gonzalez J."/>
            <person name="Henrissat B."/>
            <person name="Kuo A."/>
            <person name="Liang C."/>
            <person name="Lipzen A."/>
            <person name="Lutzoni F."/>
            <person name="Magnuson J."/>
            <person name="Mondo S."/>
            <person name="Nolan M."/>
            <person name="Ohm R."/>
            <person name="Pangilinan J."/>
            <person name="Park H.-J."/>
            <person name="Ramirez L."/>
            <person name="Alfaro M."/>
            <person name="Sun H."/>
            <person name="Tritt A."/>
            <person name="Yoshinaga Y."/>
            <person name="Zwiers L.-H."/>
            <person name="Turgeon B."/>
            <person name="Goodwin S."/>
            <person name="Spatafora J."/>
            <person name="Crous P."/>
            <person name="Grigoriev I."/>
        </authorList>
    </citation>
    <scope>NUCLEOTIDE SEQUENCE</scope>
    <source>
        <strain evidence="2">CBS 121167</strain>
    </source>
</reference>
<organism evidence="2 3">
    <name type="scientific">Aplosporella prunicola CBS 121167</name>
    <dbReference type="NCBI Taxonomy" id="1176127"/>
    <lineage>
        <taxon>Eukaryota</taxon>
        <taxon>Fungi</taxon>
        <taxon>Dikarya</taxon>
        <taxon>Ascomycota</taxon>
        <taxon>Pezizomycotina</taxon>
        <taxon>Dothideomycetes</taxon>
        <taxon>Dothideomycetes incertae sedis</taxon>
        <taxon>Botryosphaeriales</taxon>
        <taxon>Aplosporellaceae</taxon>
        <taxon>Aplosporella</taxon>
    </lineage>
</organism>
<evidence type="ECO:0000313" key="2">
    <source>
        <dbReference type="EMBL" id="KAF2142599.1"/>
    </source>
</evidence>
<evidence type="ECO:0000313" key="3">
    <source>
        <dbReference type="Proteomes" id="UP000799438"/>
    </source>
</evidence>
<keyword evidence="3" id="KW-1185">Reference proteome</keyword>
<sequence>MYLPTRHLASTHTHQAPLLPLLSLRRQYPPPRLPAAQPSAPVTVEDPRVAARLPIVPTRPKSRTHTQWSPGSTAAHAFGGRALG</sequence>
<evidence type="ECO:0000256" key="1">
    <source>
        <dbReference type="SAM" id="MobiDB-lite"/>
    </source>
</evidence>
<proteinExistence type="predicted"/>
<accession>A0A6A6BEK8</accession>
<dbReference type="AlphaFoldDB" id="A0A6A6BEK8"/>
<dbReference type="Proteomes" id="UP000799438">
    <property type="component" value="Unassembled WGS sequence"/>
</dbReference>
<gene>
    <name evidence="2" type="ORF">K452DRAFT_287021</name>
</gene>
<dbReference type="GeneID" id="54297901"/>